<name>A0A5B1CHL7_9BACT</name>
<keyword evidence="3" id="KW-1185">Reference proteome</keyword>
<feature type="transmembrane region" description="Helical" evidence="1">
    <location>
        <begin position="128"/>
        <end position="147"/>
    </location>
</feature>
<dbReference type="AlphaFoldDB" id="A0A5B1CHL7"/>
<organism evidence="2 3">
    <name type="scientific">Rubripirellula obstinata</name>
    <dbReference type="NCBI Taxonomy" id="406547"/>
    <lineage>
        <taxon>Bacteria</taxon>
        <taxon>Pseudomonadati</taxon>
        <taxon>Planctomycetota</taxon>
        <taxon>Planctomycetia</taxon>
        <taxon>Pirellulales</taxon>
        <taxon>Pirellulaceae</taxon>
        <taxon>Rubripirellula</taxon>
    </lineage>
</organism>
<keyword evidence="1" id="KW-1133">Transmembrane helix</keyword>
<dbReference type="RefSeq" id="WP_068265520.1">
    <property type="nucleotide sequence ID" value="NZ_LWSK01000089.1"/>
</dbReference>
<dbReference type="EMBL" id="VRLW01000001">
    <property type="protein sequence ID" value="KAA1258724.1"/>
    <property type="molecule type" value="Genomic_DNA"/>
</dbReference>
<gene>
    <name evidence="2" type="ORF">LF1_12470</name>
</gene>
<protein>
    <submittedName>
        <fullName evidence="2">Uncharacterized protein</fullName>
    </submittedName>
</protein>
<dbReference type="Proteomes" id="UP000322699">
    <property type="component" value="Unassembled WGS sequence"/>
</dbReference>
<evidence type="ECO:0000256" key="1">
    <source>
        <dbReference type="SAM" id="Phobius"/>
    </source>
</evidence>
<sequence>MTALLNAQAQDGDQEKKVDYFRCQIPEECSKATIRAGRRKTCAQVQESSIDGFTVLVRDKDAKNLRMGEPWVLEFDGSRLEVIGQWFYNAPGGFIQIGLRRMRDLTPEPVFHTPFFSRFSVGKMSGSATSAAGFGGFVIVLFLGLSLPGLGEQLGTSDRIQGAVKWIYSEFTGMF</sequence>
<evidence type="ECO:0000313" key="3">
    <source>
        <dbReference type="Proteomes" id="UP000322699"/>
    </source>
</evidence>
<accession>A0A5B1CHL7</accession>
<evidence type="ECO:0000313" key="2">
    <source>
        <dbReference type="EMBL" id="KAA1258724.1"/>
    </source>
</evidence>
<reference evidence="2 3" key="1">
    <citation type="submission" date="2019-08" db="EMBL/GenBank/DDBJ databases">
        <title>Deep-cultivation of Planctomycetes and their phenomic and genomic characterization uncovers novel biology.</title>
        <authorList>
            <person name="Wiegand S."/>
            <person name="Jogler M."/>
            <person name="Boedeker C."/>
            <person name="Pinto D."/>
            <person name="Vollmers J."/>
            <person name="Rivas-Marin E."/>
            <person name="Kohn T."/>
            <person name="Peeters S.H."/>
            <person name="Heuer A."/>
            <person name="Rast P."/>
            <person name="Oberbeckmann S."/>
            <person name="Bunk B."/>
            <person name="Jeske O."/>
            <person name="Meyerdierks A."/>
            <person name="Storesund J.E."/>
            <person name="Kallscheuer N."/>
            <person name="Luecker S."/>
            <person name="Lage O.M."/>
            <person name="Pohl T."/>
            <person name="Merkel B.J."/>
            <person name="Hornburger P."/>
            <person name="Mueller R.-W."/>
            <person name="Bruemmer F."/>
            <person name="Labrenz M."/>
            <person name="Spormann A.M."/>
            <person name="Op Den Camp H."/>
            <person name="Overmann J."/>
            <person name="Amann R."/>
            <person name="Jetten M.S.M."/>
            <person name="Mascher T."/>
            <person name="Medema M.H."/>
            <person name="Devos D.P."/>
            <person name="Kaster A.-K."/>
            <person name="Ovreas L."/>
            <person name="Rohde M."/>
            <person name="Galperin M.Y."/>
            <person name="Jogler C."/>
        </authorList>
    </citation>
    <scope>NUCLEOTIDE SEQUENCE [LARGE SCALE GENOMIC DNA]</scope>
    <source>
        <strain evidence="2 3">LF1</strain>
    </source>
</reference>
<keyword evidence="1" id="KW-0472">Membrane</keyword>
<comment type="caution">
    <text evidence="2">The sequence shown here is derived from an EMBL/GenBank/DDBJ whole genome shotgun (WGS) entry which is preliminary data.</text>
</comment>
<keyword evidence="1" id="KW-0812">Transmembrane</keyword>
<proteinExistence type="predicted"/>
<dbReference type="OrthoDB" id="290077at2"/>